<dbReference type="RefSeq" id="WP_282589673.1">
    <property type="nucleotide sequence ID" value="NZ_JAMOIM010000168.1"/>
</dbReference>
<reference evidence="3" key="1">
    <citation type="submission" date="2022-05" db="EMBL/GenBank/DDBJ databases">
        <authorList>
            <person name="Pankratov T."/>
        </authorList>
    </citation>
    <scope>NUCLEOTIDE SEQUENCE</scope>
    <source>
        <strain evidence="3">BP6-180914</strain>
    </source>
</reference>
<dbReference type="InterPro" id="IPR039552">
    <property type="entry name" value="IS66_C"/>
</dbReference>
<protein>
    <submittedName>
        <fullName evidence="3">Transposase</fullName>
    </submittedName>
</protein>
<dbReference type="EMBL" id="JAMOIM010000168">
    <property type="protein sequence ID" value="MCW6513301.1"/>
    <property type="molecule type" value="Genomic_DNA"/>
</dbReference>
<evidence type="ECO:0000259" key="1">
    <source>
        <dbReference type="Pfam" id="PF03050"/>
    </source>
</evidence>
<comment type="caution">
    <text evidence="3">The sequence shown here is derived from an EMBL/GenBank/DDBJ whole genome shotgun (WGS) entry which is preliminary data.</text>
</comment>
<dbReference type="PANTHER" id="PTHR33678:SF1">
    <property type="entry name" value="BLL1576 PROTEIN"/>
    <property type="match status" value="1"/>
</dbReference>
<organism evidence="3 4">
    <name type="scientific">Lichenifustis flavocetrariae</name>
    <dbReference type="NCBI Taxonomy" id="2949735"/>
    <lineage>
        <taxon>Bacteria</taxon>
        <taxon>Pseudomonadati</taxon>
        <taxon>Pseudomonadota</taxon>
        <taxon>Alphaproteobacteria</taxon>
        <taxon>Hyphomicrobiales</taxon>
        <taxon>Lichenihabitantaceae</taxon>
        <taxon>Lichenifustis</taxon>
    </lineage>
</organism>
<dbReference type="InterPro" id="IPR052344">
    <property type="entry name" value="Transposase-related"/>
</dbReference>
<feature type="domain" description="Transposase IS66 central" evidence="1">
    <location>
        <begin position="1"/>
        <end position="77"/>
    </location>
</feature>
<proteinExistence type="predicted"/>
<feature type="domain" description="Transposase IS66 C-terminal" evidence="2">
    <location>
        <begin position="84"/>
        <end position="123"/>
    </location>
</feature>
<name>A0AA41Z5B4_9HYPH</name>
<accession>A0AA41Z5B4</accession>
<sequence>PLVSDLKVALEAALTEISSKSALAKAIKYSLGHWVGLTAFLDDGRIEVDSNTVERTMRPIALGRRNSLFAGSCGGAESWAILASLLQTARLNGLDPYTWLNDVLERVVSGEVKSHELDQLLAWKWKAQREGPNLAAAA</sequence>
<dbReference type="Pfam" id="PF13817">
    <property type="entry name" value="DDE_Tnp_IS66_C"/>
    <property type="match status" value="1"/>
</dbReference>
<dbReference type="Pfam" id="PF03050">
    <property type="entry name" value="DDE_Tnp_IS66"/>
    <property type="match status" value="1"/>
</dbReference>
<keyword evidence="4" id="KW-1185">Reference proteome</keyword>
<dbReference type="PANTHER" id="PTHR33678">
    <property type="entry name" value="BLL1576 PROTEIN"/>
    <property type="match status" value="1"/>
</dbReference>
<evidence type="ECO:0000313" key="4">
    <source>
        <dbReference type="Proteomes" id="UP001165667"/>
    </source>
</evidence>
<gene>
    <name evidence="3" type="ORF">M8523_36370</name>
</gene>
<dbReference type="AlphaFoldDB" id="A0AA41Z5B4"/>
<evidence type="ECO:0000313" key="3">
    <source>
        <dbReference type="EMBL" id="MCW6513301.1"/>
    </source>
</evidence>
<dbReference type="Proteomes" id="UP001165667">
    <property type="component" value="Unassembled WGS sequence"/>
</dbReference>
<dbReference type="InterPro" id="IPR004291">
    <property type="entry name" value="Transposase_IS66_central"/>
</dbReference>
<feature type="non-terminal residue" evidence="3">
    <location>
        <position position="1"/>
    </location>
</feature>
<evidence type="ECO:0000259" key="2">
    <source>
        <dbReference type="Pfam" id="PF13817"/>
    </source>
</evidence>